<dbReference type="CDD" id="cd23298">
    <property type="entry name" value="beta-trefoil_IL18"/>
    <property type="match status" value="1"/>
</dbReference>
<evidence type="ECO:0000256" key="1">
    <source>
        <dbReference type="ARBA" id="ARBA00004496"/>
    </source>
</evidence>
<dbReference type="GO" id="GO:0071222">
    <property type="term" value="P:cellular response to lipopolysaccharide"/>
    <property type="evidence" value="ECO:0007669"/>
    <property type="project" value="TreeGrafter"/>
</dbReference>
<dbReference type="eggNOG" id="ENOG502SDJZ">
    <property type="taxonomic scope" value="Eukaryota"/>
</dbReference>
<comment type="subunit">
    <text evidence="8">Forms a ternary complex with ligand-binding receptor subunit IL18R1 and signaling receptor subunit IL18RAP at the plasma membrane. Mature IL18 first binds to IL18R1 forming a low affinity binary complex, which then interacts with IL18RAP to form a high affinity ternary complex that signals inside the cell. Interacts with cargo receptor TMED10; the interaction mediates the translocation from the cytoplasm into the ERGIC (endoplasmic reticulum-Golgi intermediate compartment) and thereby secretion.</text>
</comment>
<comment type="subcellular location">
    <subcellularLocation>
        <location evidence="1">Cytoplasm</location>
    </subcellularLocation>
    <subcellularLocation>
        <location evidence="2">Secreted</location>
    </subcellularLocation>
</comment>
<dbReference type="PANTHER" id="PTHR10078">
    <property type="entry name" value="INTERLEUKIN-1 FAMILY MEMBER"/>
    <property type="match status" value="1"/>
</dbReference>
<dbReference type="GO" id="GO:0019221">
    <property type="term" value="P:cytokine-mediated signaling pathway"/>
    <property type="evidence" value="ECO:0007669"/>
    <property type="project" value="TreeGrafter"/>
</dbReference>
<dbReference type="GO" id="GO:0006955">
    <property type="term" value="P:immune response"/>
    <property type="evidence" value="ECO:0007669"/>
    <property type="project" value="InterPro"/>
</dbReference>
<evidence type="ECO:0000256" key="9">
    <source>
        <dbReference type="ARBA" id="ARBA00032439"/>
    </source>
</evidence>
<dbReference type="STRING" id="885580.ENSFDAP00000002400"/>
<evidence type="ECO:0000256" key="10">
    <source>
        <dbReference type="ARBA" id="ARBA00032727"/>
    </source>
</evidence>
<dbReference type="Pfam" id="PF00340">
    <property type="entry name" value="IL1"/>
    <property type="match status" value="1"/>
</dbReference>
<gene>
    <name evidence="12" type="ORF">H920_17906</name>
</gene>
<dbReference type="InterPro" id="IPR015529">
    <property type="entry name" value="IL-18"/>
</dbReference>
<keyword evidence="6" id="KW-0202">Cytokine</keyword>
<comment type="similarity">
    <text evidence="3">Belongs to the IL-1 family.</text>
</comment>
<evidence type="ECO:0000256" key="6">
    <source>
        <dbReference type="ARBA" id="ARBA00022514"/>
    </source>
</evidence>
<dbReference type="Proteomes" id="UP000028990">
    <property type="component" value="Unassembled WGS sequence"/>
</dbReference>
<organism evidence="12 13">
    <name type="scientific">Fukomys damarensis</name>
    <name type="common">Damaraland mole rat</name>
    <name type="synonym">Cryptomys damarensis</name>
    <dbReference type="NCBI Taxonomy" id="885580"/>
    <lineage>
        <taxon>Eukaryota</taxon>
        <taxon>Metazoa</taxon>
        <taxon>Chordata</taxon>
        <taxon>Craniata</taxon>
        <taxon>Vertebrata</taxon>
        <taxon>Euteleostomi</taxon>
        <taxon>Mammalia</taxon>
        <taxon>Eutheria</taxon>
        <taxon>Euarchontoglires</taxon>
        <taxon>Glires</taxon>
        <taxon>Rodentia</taxon>
        <taxon>Hystricomorpha</taxon>
        <taxon>Bathyergidae</taxon>
        <taxon>Fukomys</taxon>
    </lineage>
</organism>
<dbReference type="GO" id="GO:0005615">
    <property type="term" value="C:extracellular space"/>
    <property type="evidence" value="ECO:0007669"/>
    <property type="project" value="UniProtKB-KW"/>
</dbReference>
<dbReference type="AlphaFoldDB" id="A0A091CSB5"/>
<evidence type="ECO:0000256" key="3">
    <source>
        <dbReference type="ARBA" id="ARBA00010448"/>
    </source>
</evidence>
<dbReference type="PRINTS" id="PR01933">
    <property type="entry name" value="INTRLEUKIN18"/>
</dbReference>
<dbReference type="GO" id="GO:0001819">
    <property type="term" value="P:positive regulation of cytokine production"/>
    <property type="evidence" value="ECO:0007669"/>
    <property type="project" value="UniProtKB-ARBA"/>
</dbReference>
<keyword evidence="5" id="KW-0963">Cytoplasm</keyword>
<keyword evidence="13" id="KW-1185">Reference proteome</keyword>
<evidence type="ECO:0000256" key="7">
    <source>
        <dbReference type="ARBA" id="ARBA00022525"/>
    </source>
</evidence>
<dbReference type="InterPro" id="IPR000975">
    <property type="entry name" value="IL-1_fam"/>
</dbReference>
<keyword evidence="7" id="KW-0964">Secreted</keyword>
<evidence type="ECO:0000256" key="2">
    <source>
        <dbReference type="ARBA" id="ARBA00004613"/>
    </source>
</evidence>
<dbReference type="GO" id="GO:0005125">
    <property type="term" value="F:cytokine activity"/>
    <property type="evidence" value="ECO:0007669"/>
    <property type="project" value="UniProtKB-KW"/>
</dbReference>
<evidence type="ECO:0000256" key="11">
    <source>
        <dbReference type="ARBA" id="ARBA00033736"/>
    </source>
</evidence>
<evidence type="ECO:0000313" key="13">
    <source>
        <dbReference type="Proteomes" id="UP000028990"/>
    </source>
</evidence>
<dbReference type="PANTHER" id="PTHR10078:SF35">
    <property type="entry name" value="INTERLEUKIN-18"/>
    <property type="match status" value="1"/>
</dbReference>
<dbReference type="InterPro" id="IPR008996">
    <property type="entry name" value="IL1/FGF"/>
</dbReference>
<sequence length="294" mass="33696">MVRNFVLKYDQKASNRDSGEKRRFYGTKPLHFLQVCASCTSEREKTAKQPRDLFSQAVSILVCPRRWLQEQLPPFVISIASGTGNRPHTFQIASSCRKTICTGMMMAVSVSEKDCINFVEMKFIDNILYFIQNLESDYFGKLVPKLSIIRNLKNQVLIVNCEKQPVFEDMPDSDIAGNAPRTTFNKYTYTDSCGRGMAVVISVMCNGKHTLSCEDKTISFKEINPPDNINDTKSDIIFFQRCVPGHDDKMQFESSLYEGYFLACQKEKDFYKLILKKKDEFGDTSIMFTVQNKD</sequence>
<dbReference type="GO" id="GO:0006954">
    <property type="term" value="P:inflammatory response"/>
    <property type="evidence" value="ECO:0007669"/>
    <property type="project" value="InterPro"/>
</dbReference>
<evidence type="ECO:0000256" key="4">
    <source>
        <dbReference type="ARBA" id="ARBA00016740"/>
    </source>
</evidence>
<evidence type="ECO:0000313" key="12">
    <source>
        <dbReference type="EMBL" id="KFO20743.1"/>
    </source>
</evidence>
<accession>A0A091CSB5</accession>
<comment type="function">
    <text evidence="11">Pro-inflammatory cytokine primarily involved in epithelial barrier repair, polarized T-helper 1 (Th1) cell and natural killer (NK) cell immune responses. Upon binding to IL18R1 and IL18RAP, forms a signaling ternary complex which activates NF-kappa-B, triggering synthesis of inflammatory mediators. Synergizes with IL12/interleukin-12 to induce IFNG synthesis from T-helper 1 (Th1) cells and natural killer (NK) cells. Involved in transduction of inflammation downstream of pyroptosis: its mature form is specifically released in the extracellular milieu by passing through the gasdermin-D (GSDMD) pore.</text>
</comment>
<reference evidence="12 13" key="1">
    <citation type="submission" date="2013-11" db="EMBL/GenBank/DDBJ databases">
        <title>The Damaraland mole rat (Fukomys damarensis) genome and evolution of African mole rats.</title>
        <authorList>
            <person name="Gladyshev V.N."/>
            <person name="Fang X."/>
        </authorList>
    </citation>
    <scope>NUCLEOTIDE SEQUENCE [LARGE SCALE GENOMIC DNA]</scope>
    <source>
        <tissue evidence="12">Liver</tissue>
    </source>
</reference>
<dbReference type="Gene3D" id="2.80.10.50">
    <property type="match status" value="1"/>
</dbReference>
<protein>
    <recommendedName>
        <fullName evidence="4">Interleukin-18</fullName>
    </recommendedName>
    <alternativeName>
        <fullName evidence="9">Interferon gamma-inducing factor</fullName>
    </alternativeName>
    <alternativeName>
        <fullName evidence="10">Interleukin-1 gamma</fullName>
    </alternativeName>
</protein>
<dbReference type="SUPFAM" id="SSF50353">
    <property type="entry name" value="Cytokine"/>
    <property type="match status" value="1"/>
</dbReference>
<dbReference type="GO" id="GO:0005737">
    <property type="term" value="C:cytoplasm"/>
    <property type="evidence" value="ECO:0007669"/>
    <property type="project" value="UniProtKB-SubCell"/>
</dbReference>
<evidence type="ECO:0000256" key="8">
    <source>
        <dbReference type="ARBA" id="ARBA00023612"/>
    </source>
</evidence>
<proteinExistence type="inferred from homology"/>
<evidence type="ECO:0000256" key="5">
    <source>
        <dbReference type="ARBA" id="ARBA00022490"/>
    </source>
</evidence>
<dbReference type="EMBL" id="KN124601">
    <property type="protein sequence ID" value="KFO20743.1"/>
    <property type="molecule type" value="Genomic_DNA"/>
</dbReference>
<name>A0A091CSB5_FUKDA</name>